<keyword evidence="1" id="KW-0812">Transmembrane</keyword>
<evidence type="ECO:0000313" key="3">
    <source>
        <dbReference type="Proteomes" id="UP000026915"/>
    </source>
</evidence>
<name>A0A061FJ16_THECC</name>
<protein>
    <submittedName>
        <fullName evidence="2">Uncharacterized protein</fullName>
    </submittedName>
</protein>
<evidence type="ECO:0000256" key="1">
    <source>
        <dbReference type="SAM" id="Phobius"/>
    </source>
</evidence>
<gene>
    <name evidence="2" type="ORF">TCM_033859</name>
</gene>
<dbReference type="Gramene" id="EOY14489">
    <property type="protein sequence ID" value="EOY14489"/>
    <property type="gene ID" value="TCM_033859"/>
</dbReference>
<dbReference type="Proteomes" id="UP000026915">
    <property type="component" value="Chromosome 8"/>
</dbReference>
<feature type="transmembrane region" description="Helical" evidence="1">
    <location>
        <begin position="66"/>
        <end position="90"/>
    </location>
</feature>
<accession>A0A061FJ16</accession>
<keyword evidence="1" id="KW-1133">Transmembrane helix</keyword>
<organism evidence="2 3">
    <name type="scientific">Theobroma cacao</name>
    <name type="common">Cacao</name>
    <name type="synonym">Cocoa</name>
    <dbReference type="NCBI Taxonomy" id="3641"/>
    <lineage>
        <taxon>Eukaryota</taxon>
        <taxon>Viridiplantae</taxon>
        <taxon>Streptophyta</taxon>
        <taxon>Embryophyta</taxon>
        <taxon>Tracheophyta</taxon>
        <taxon>Spermatophyta</taxon>
        <taxon>Magnoliopsida</taxon>
        <taxon>eudicotyledons</taxon>
        <taxon>Gunneridae</taxon>
        <taxon>Pentapetalae</taxon>
        <taxon>rosids</taxon>
        <taxon>malvids</taxon>
        <taxon>Malvales</taxon>
        <taxon>Malvaceae</taxon>
        <taxon>Byttnerioideae</taxon>
        <taxon>Theobroma</taxon>
    </lineage>
</organism>
<sequence length="120" mass="14274">MKDQQKSLSCNIIRHVRSWERVAKISCGIFIFESLELSSSFHHIFSYQFKNNCLPGKRILPLSKDLVYLTATIIGYLLFYICGIIMLLLICHSLLYNLPDRQTVHFLYRRRQSRFYHCHC</sequence>
<dbReference type="InParanoid" id="A0A061FJ16"/>
<reference evidence="2 3" key="1">
    <citation type="journal article" date="2013" name="Genome Biol.">
        <title>The genome sequence of the most widely cultivated cacao type and its use to identify candidate genes regulating pod color.</title>
        <authorList>
            <person name="Motamayor J.C."/>
            <person name="Mockaitis K."/>
            <person name="Schmutz J."/>
            <person name="Haiminen N."/>
            <person name="Iii D.L."/>
            <person name="Cornejo O."/>
            <person name="Findley S.D."/>
            <person name="Zheng P."/>
            <person name="Utro F."/>
            <person name="Royaert S."/>
            <person name="Saski C."/>
            <person name="Jenkins J."/>
            <person name="Podicheti R."/>
            <person name="Zhao M."/>
            <person name="Scheffler B.E."/>
            <person name="Stack J.C."/>
            <person name="Feltus F.A."/>
            <person name="Mustiga G.M."/>
            <person name="Amores F."/>
            <person name="Phillips W."/>
            <person name="Marelli J.P."/>
            <person name="May G.D."/>
            <person name="Shapiro H."/>
            <person name="Ma J."/>
            <person name="Bustamante C.D."/>
            <person name="Schnell R.J."/>
            <person name="Main D."/>
            <person name="Gilbert D."/>
            <person name="Parida L."/>
            <person name="Kuhn D.N."/>
        </authorList>
    </citation>
    <scope>NUCLEOTIDE SEQUENCE [LARGE SCALE GENOMIC DNA]</scope>
    <source>
        <strain evidence="3">cv. Matina 1-6</strain>
    </source>
</reference>
<dbReference type="HOGENOM" id="CLU_2053944_0_0_1"/>
<keyword evidence="1" id="KW-0472">Membrane</keyword>
<dbReference type="AlphaFoldDB" id="A0A061FJ16"/>
<proteinExistence type="predicted"/>
<evidence type="ECO:0000313" key="2">
    <source>
        <dbReference type="EMBL" id="EOY14489.1"/>
    </source>
</evidence>
<keyword evidence="3" id="KW-1185">Reference proteome</keyword>
<dbReference type="EMBL" id="CM001886">
    <property type="protein sequence ID" value="EOY14489.1"/>
    <property type="molecule type" value="Genomic_DNA"/>
</dbReference>